<organism evidence="2 3">
    <name type="scientific">Orenia metallireducens</name>
    <dbReference type="NCBI Taxonomy" id="1413210"/>
    <lineage>
        <taxon>Bacteria</taxon>
        <taxon>Bacillati</taxon>
        <taxon>Bacillota</taxon>
        <taxon>Clostridia</taxon>
        <taxon>Halanaerobiales</taxon>
        <taxon>Halobacteroidaceae</taxon>
        <taxon>Orenia</taxon>
    </lineage>
</organism>
<feature type="coiled-coil region" evidence="1">
    <location>
        <begin position="614"/>
        <end position="648"/>
    </location>
</feature>
<evidence type="ECO:0000313" key="3">
    <source>
        <dbReference type="Proteomes" id="UP000219573"/>
    </source>
</evidence>
<proteinExistence type="predicted"/>
<accession>A0A285G7W7</accession>
<reference evidence="3" key="1">
    <citation type="submission" date="2017-09" db="EMBL/GenBank/DDBJ databases">
        <authorList>
            <person name="Varghese N."/>
            <person name="Submissions S."/>
        </authorList>
    </citation>
    <scope>NUCLEOTIDE SEQUENCE [LARGE SCALE GENOMIC DNA]</scope>
    <source>
        <strain evidence="3">MSL47</strain>
    </source>
</reference>
<keyword evidence="3" id="KW-1185">Reference proteome</keyword>
<keyword evidence="1" id="KW-0175">Coiled coil</keyword>
<gene>
    <name evidence="2" type="ORF">SAMN06265827_105120</name>
</gene>
<name>A0A285G7W7_9FIRM</name>
<evidence type="ECO:0000313" key="2">
    <source>
        <dbReference type="EMBL" id="SNY19433.1"/>
    </source>
</evidence>
<dbReference type="Proteomes" id="UP000219573">
    <property type="component" value="Unassembled WGS sequence"/>
</dbReference>
<feature type="coiled-coil region" evidence="1">
    <location>
        <begin position="468"/>
        <end position="552"/>
    </location>
</feature>
<dbReference type="EMBL" id="OBDZ01000005">
    <property type="protein sequence ID" value="SNY19433.1"/>
    <property type="molecule type" value="Genomic_DNA"/>
</dbReference>
<sequence>MHSSPILEGYLYGEVIKIAKNIKGITIKLGAETTGLGKALKDVNKKSRDVRSELRKIERLLKFNPKDTELLAQKQQLLSDRVANTSEKLNRLKSVQSQVNEQFKKGEINPQQYRDFQRELIKTNSKLKTFEQQLKDSSSSSIKLGKNLDKLGGKLKGIGDSLSMKVTAPVLGAFTALTEGTRDFRKELSILENNTKSAGANIDNMSKAMEQMQGVTGELDSNVEGLSNLLAAGFKGDKFQQVLDELSGAAIKFKDTLKFEGIADGLQETLATGNAVGQFGELLERSGIVLDDFNAGLQEAIANGEEQNYILQTLADTGLSQVYEQYRRNNKELVESAEANYRLKQSFADLGKDLEPIMTRIKETTAEVVNEFNELDEETKELIIKGAGAAATLGPIVVVLGQITTAASTLTIALGTLELAFAPFAIGATIAVGLAYIAKKFLEAREEAALLNKEVSKLSSIDEAGQRLEIIDKRISRTKKQMAGLTDEQGNLLNPADKDIYENWQKRLNELLDERTKTLAAIRGLELGAKVQAEAEERAKAERKVLDVLSEQTLAYRAGRLEKEKYKKTLQDIIADEKQSNEVVARAKSLLESLNGVKIETPEIEDDFEKEWQNKLALARKEGLEKELEQLRQQKEQALEIADEKEKDTTAIIDFYKLEEEKIRDKYNQKDLDALKTFSAQTLAELEKEKEEAIKTAMEKGLGVSEIEKAYAEKTTEIKKQNLKEKEVLEEEWSNKLFKQSATRLEKLDKEKEEAIKDAKERAKKAEMTEEELNEELLKIDKYYNKEKKKLEEQLTEKEQSEQDKRMKIRRKYGDVSLDEYKAYLQKRLKEEEKFSEDWIAIQKKIVELSKKENQEEADEQLKIWKDLTENLEGYFSDAFTSIIDGTKSATGAFEELWDNTLNSVARSISDKLAGSVTDSIVNSGIGSSIGSMLDGVGEAITGGLSSAGSAIAGFAMSNPITATIGAILIGGGVAGKLTEQDTAAASWNEKVKKLQDAYSKTTNNLFNEFGVKTKELSDLVDEELVHKKVSEGGWLHDDDWAWVKNLPAYSEAFKEQMKEITEKIMPKLESILENVQSGLNNAFSADSYASFLSSFGNSLKNTILNNLKEGFLESQAIQPLMKKLTGTIYEATKDQVLDDSERQAIKGLYDQISETAGDFYTGLQEIGNDLSIDLNAGNTSSSSGGSQISEITGGTRDLFTDLLTPLANFPSLVGINERIYSKLVEMKQLMSGGMSLAGAGGYNVSVRIENLNVESQSNSSQSIANASVSDIESAIATAIGDGKRGKGR</sequence>
<feature type="coiled-coil region" evidence="1">
    <location>
        <begin position="712"/>
        <end position="808"/>
    </location>
</feature>
<evidence type="ECO:0000256" key="1">
    <source>
        <dbReference type="SAM" id="Coils"/>
    </source>
</evidence>
<protein>
    <submittedName>
        <fullName evidence="2">Uncharacterized protein</fullName>
    </submittedName>
</protein>